<accession>A0ABS6C6E0</accession>
<name>A0ABS6C6E0_9CLOT</name>
<dbReference type="Pfam" id="PF00583">
    <property type="entry name" value="Acetyltransf_1"/>
    <property type="match status" value="1"/>
</dbReference>
<gene>
    <name evidence="2" type="ORF">KPL27_13370</name>
</gene>
<sequence length="172" mass="19640">MQDINLINGYKIKYLSKENNNIVEKLCEKCSDYYILHGGILPSKEEIDEIFITLPPNKSCKDKFVLGIYKFDELIGIVDIIKDFPTIGEWMLGLMIIEPEARGNGLGKIAHEALVGWAKDLGAKSFRIGVIEDNYKGINFWSSLGYTKIKEVNMDFTTKKHIVNVMRLQFCN</sequence>
<proteinExistence type="predicted"/>
<reference evidence="2 3" key="1">
    <citation type="submission" date="2021-06" db="EMBL/GenBank/DDBJ databases">
        <title>Clostridia strains as spoilage organisms.</title>
        <authorList>
            <person name="Wambui J."/>
            <person name="Stephan R."/>
            <person name="Stevens M.J.A."/>
        </authorList>
    </citation>
    <scope>NUCLEOTIDE SEQUENCE [LARGE SCALE GENOMIC DNA]</scope>
    <source>
        <strain evidence="2 3">CM013</strain>
    </source>
</reference>
<keyword evidence="3" id="KW-1185">Reference proteome</keyword>
<dbReference type="PROSITE" id="PS51186">
    <property type="entry name" value="GNAT"/>
    <property type="match status" value="1"/>
</dbReference>
<evidence type="ECO:0000259" key="1">
    <source>
        <dbReference type="PROSITE" id="PS51186"/>
    </source>
</evidence>
<protein>
    <submittedName>
        <fullName evidence="2">GNAT family N-acetyltransferase</fullName>
    </submittedName>
</protein>
<dbReference type="CDD" id="cd04301">
    <property type="entry name" value="NAT_SF"/>
    <property type="match status" value="1"/>
</dbReference>
<evidence type="ECO:0000313" key="2">
    <source>
        <dbReference type="EMBL" id="MBU3221054.1"/>
    </source>
</evidence>
<dbReference type="Proteomes" id="UP000740830">
    <property type="component" value="Unassembled WGS sequence"/>
</dbReference>
<organism evidence="2 3">
    <name type="scientific">Clostridium algidicarnis</name>
    <dbReference type="NCBI Taxonomy" id="37659"/>
    <lineage>
        <taxon>Bacteria</taxon>
        <taxon>Bacillati</taxon>
        <taxon>Bacillota</taxon>
        <taxon>Clostridia</taxon>
        <taxon>Eubacteriales</taxon>
        <taxon>Clostridiaceae</taxon>
        <taxon>Clostridium</taxon>
    </lineage>
</organism>
<dbReference type="InterPro" id="IPR000182">
    <property type="entry name" value="GNAT_dom"/>
</dbReference>
<feature type="domain" description="N-acetyltransferase" evidence="1">
    <location>
        <begin position="10"/>
        <end position="169"/>
    </location>
</feature>
<comment type="caution">
    <text evidence="2">The sequence shown here is derived from an EMBL/GenBank/DDBJ whole genome shotgun (WGS) entry which is preliminary data.</text>
</comment>
<dbReference type="EMBL" id="JAHLDG010000030">
    <property type="protein sequence ID" value="MBU3221054.1"/>
    <property type="molecule type" value="Genomic_DNA"/>
</dbReference>
<evidence type="ECO:0000313" key="3">
    <source>
        <dbReference type="Proteomes" id="UP000740830"/>
    </source>
</evidence>
<dbReference type="RefSeq" id="WP_216132880.1">
    <property type="nucleotide sequence ID" value="NZ_JAHLDG010000030.1"/>
</dbReference>